<evidence type="ECO:0000313" key="3">
    <source>
        <dbReference type="EMBL" id="TKW49809.1"/>
    </source>
</evidence>
<name>A0A4U6X4S6_9PEZI</name>
<gene>
    <name evidence="3" type="ORF">CTA1_5853</name>
</gene>
<proteinExistence type="predicted"/>
<dbReference type="STRING" id="1306861.A0A4U6X4S6"/>
<comment type="caution">
    <text evidence="3">The sequence shown here is derived from an EMBL/GenBank/DDBJ whole genome shotgun (WGS) entry which is preliminary data.</text>
</comment>
<dbReference type="Proteomes" id="UP000310108">
    <property type="component" value="Unassembled WGS sequence"/>
</dbReference>
<dbReference type="OrthoDB" id="2906425at2759"/>
<accession>A0A4U6X4S6</accession>
<feature type="domain" description="Aminoglycoside phosphotransferase" evidence="2">
    <location>
        <begin position="61"/>
        <end position="248"/>
    </location>
</feature>
<dbReference type="AlphaFoldDB" id="A0A4U6X4S6"/>
<feature type="region of interest" description="Disordered" evidence="1">
    <location>
        <begin position="1"/>
        <end position="21"/>
    </location>
</feature>
<dbReference type="PANTHER" id="PTHR21310">
    <property type="entry name" value="AMINOGLYCOSIDE PHOSPHOTRANSFERASE-RELATED-RELATED"/>
    <property type="match status" value="1"/>
</dbReference>
<organism evidence="3 4">
    <name type="scientific">Colletotrichum tanaceti</name>
    <dbReference type="NCBI Taxonomy" id="1306861"/>
    <lineage>
        <taxon>Eukaryota</taxon>
        <taxon>Fungi</taxon>
        <taxon>Dikarya</taxon>
        <taxon>Ascomycota</taxon>
        <taxon>Pezizomycotina</taxon>
        <taxon>Sordariomycetes</taxon>
        <taxon>Hypocreomycetidae</taxon>
        <taxon>Glomerellales</taxon>
        <taxon>Glomerellaceae</taxon>
        <taxon>Colletotrichum</taxon>
        <taxon>Colletotrichum destructivum species complex</taxon>
    </lineage>
</organism>
<evidence type="ECO:0000313" key="4">
    <source>
        <dbReference type="Proteomes" id="UP000310108"/>
    </source>
</evidence>
<dbReference type="SUPFAM" id="SSF56112">
    <property type="entry name" value="Protein kinase-like (PK-like)"/>
    <property type="match status" value="1"/>
</dbReference>
<dbReference type="InterPro" id="IPR051678">
    <property type="entry name" value="AGP_Transferase"/>
</dbReference>
<dbReference type="EMBL" id="PJEX01000478">
    <property type="protein sequence ID" value="TKW49809.1"/>
    <property type="molecule type" value="Genomic_DNA"/>
</dbReference>
<sequence>MALNKSACPSASLHDAPTGTSPASCDYRAYSVTAMWRQRRLAARITFESPEEVRKWGRSWRLRREVEAMAHVRRETSILVPAIIDVCLDDDPAKENCCFVMERLPGRQMDVAWPEMDDKARSETVRQLRAYLDELHQLRPSDPGFIGSVTGGPAYDHRITNMRTCGPFASVAEFHDFLVAPVRKSPRPEWFAKYRSQLPDTYDVRFSHADLSWENILVDGSTGRVTGILDWEMAGYWPEWWEYSKAVRSAGWWIDIMKQVMVEYPREADLDSDLEMF</sequence>
<dbReference type="InterPro" id="IPR011009">
    <property type="entry name" value="Kinase-like_dom_sf"/>
</dbReference>
<dbReference type="Gene3D" id="3.90.1200.10">
    <property type="match status" value="1"/>
</dbReference>
<dbReference type="PANTHER" id="PTHR21310:SF15">
    <property type="entry name" value="AMINOGLYCOSIDE PHOSPHOTRANSFERASE DOMAIN-CONTAINING PROTEIN"/>
    <property type="match status" value="1"/>
</dbReference>
<dbReference type="InterPro" id="IPR002575">
    <property type="entry name" value="Aminoglycoside_PTrfase"/>
</dbReference>
<evidence type="ECO:0000256" key="1">
    <source>
        <dbReference type="SAM" id="MobiDB-lite"/>
    </source>
</evidence>
<evidence type="ECO:0000259" key="2">
    <source>
        <dbReference type="Pfam" id="PF01636"/>
    </source>
</evidence>
<protein>
    <recommendedName>
        <fullName evidence="2">Aminoglycoside phosphotransferase domain-containing protein</fullName>
    </recommendedName>
</protein>
<dbReference type="CDD" id="cd05120">
    <property type="entry name" value="APH_ChoK_like"/>
    <property type="match status" value="1"/>
</dbReference>
<reference evidence="3 4" key="1">
    <citation type="journal article" date="2019" name="PLoS ONE">
        <title>Comparative genome analysis indicates high evolutionary potential of pathogenicity genes in Colletotrichum tanaceti.</title>
        <authorList>
            <person name="Lelwala R.V."/>
            <person name="Korhonen P.K."/>
            <person name="Young N.D."/>
            <person name="Scott J.B."/>
            <person name="Ades P.A."/>
            <person name="Gasser R.B."/>
            <person name="Taylor P.W.J."/>
        </authorList>
    </citation>
    <scope>NUCLEOTIDE SEQUENCE [LARGE SCALE GENOMIC DNA]</scope>
    <source>
        <strain evidence="3">BRIP57314</strain>
    </source>
</reference>
<keyword evidence="4" id="KW-1185">Reference proteome</keyword>
<dbReference type="Pfam" id="PF01636">
    <property type="entry name" value="APH"/>
    <property type="match status" value="1"/>
</dbReference>